<dbReference type="HOGENOM" id="CLU_1670673_0_0_1"/>
<evidence type="ECO:0000256" key="1">
    <source>
        <dbReference type="SAM" id="MobiDB-lite"/>
    </source>
</evidence>
<protein>
    <submittedName>
        <fullName evidence="2">Uncharacterized protein</fullName>
    </submittedName>
</protein>
<proteinExistence type="predicted"/>
<feature type="region of interest" description="Disordered" evidence="1">
    <location>
        <begin position="94"/>
        <end position="119"/>
    </location>
</feature>
<reference evidence="3" key="2">
    <citation type="submission" date="2015-01" db="EMBL/GenBank/DDBJ databases">
        <title>Evolutionary Origins and Diversification of the Mycorrhizal Mutualists.</title>
        <authorList>
            <consortium name="DOE Joint Genome Institute"/>
            <consortium name="Mycorrhizal Genomics Consortium"/>
            <person name="Kohler A."/>
            <person name="Kuo A."/>
            <person name="Nagy L.G."/>
            <person name="Floudas D."/>
            <person name="Copeland A."/>
            <person name="Barry K.W."/>
            <person name="Cichocki N."/>
            <person name="Veneault-Fourrey C."/>
            <person name="LaButti K."/>
            <person name="Lindquist E.A."/>
            <person name="Lipzen A."/>
            <person name="Lundell T."/>
            <person name="Morin E."/>
            <person name="Murat C."/>
            <person name="Riley R."/>
            <person name="Ohm R."/>
            <person name="Sun H."/>
            <person name="Tunlid A."/>
            <person name="Henrissat B."/>
            <person name="Grigoriev I.V."/>
            <person name="Hibbett D.S."/>
            <person name="Martin F."/>
        </authorList>
    </citation>
    <scope>NUCLEOTIDE SEQUENCE [LARGE SCALE GENOMIC DNA]</scope>
    <source>
        <strain evidence="3">MUT 4182</strain>
    </source>
</reference>
<accession>A0A0C3QJL1</accession>
<gene>
    <name evidence="2" type="ORF">M407DRAFT_23481</name>
</gene>
<reference evidence="2 3" key="1">
    <citation type="submission" date="2014-04" db="EMBL/GenBank/DDBJ databases">
        <authorList>
            <consortium name="DOE Joint Genome Institute"/>
            <person name="Kuo A."/>
            <person name="Girlanda M."/>
            <person name="Perotto S."/>
            <person name="Kohler A."/>
            <person name="Nagy L.G."/>
            <person name="Floudas D."/>
            <person name="Copeland A."/>
            <person name="Barry K.W."/>
            <person name="Cichocki N."/>
            <person name="Veneault-Fourrey C."/>
            <person name="LaButti K."/>
            <person name="Lindquist E.A."/>
            <person name="Lipzen A."/>
            <person name="Lundell T."/>
            <person name="Morin E."/>
            <person name="Murat C."/>
            <person name="Sun H."/>
            <person name="Tunlid A."/>
            <person name="Henrissat B."/>
            <person name="Grigoriev I.V."/>
            <person name="Hibbett D.S."/>
            <person name="Martin F."/>
            <person name="Nordberg H.P."/>
            <person name="Cantor M.N."/>
            <person name="Hua S.X."/>
        </authorList>
    </citation>
    <scope>NUCLEOTIDE SEQUENCE [LARGE SCALE GENOMIC DNA]</scope>
    <source>
        <strain evidence="2 3">MUT 4182</strain>
    </source>
</reference>
<name>A0A0C3QJL1_9AGAM</name>
<dbReference type="Proteomes" id="UP000054248">
    <property type="component" value="Unassembled WGS sequence"/>
</dbReference>
<organism evidence="2 3">
    <name type="scientific">Tulasnella calospora MUT 4182</name>
    <dbReference type="NCBI Taxonomy" id="1051891"/>
    <lineage>
        <taxon>Eukaryota</taxon>
        <taxon>Fungi</taxon>
        <taxon>Dikarya</taxon>
        <taxon>Basidiomycota</taxon>
        <taxon>Agaricomycotina</taxon>
        <taxon>Agaricomycetes</taxon>
        <taxon>Cantharellales</taxon>
        <taxon>Tulasnellaceae</taxon>
        <taxon>Tulasnella</taxon>
    </lineage>
</organism>
<sequence length="158" mass="17557">MANGFEADRPTSSQYLPNIPVKPCEELIGSTSGTRLHFWTPPPVTRVFIHQPYPLRPSSFTDVALGSRGPLFICTETVHDLFVSALSNLQRRTKSLFRPTNRSSRRSSDRPPSHKVATSPTSDLAIMILDAEMWETEPVGRNLNNDVLGGRSCQGRHA</sequence>
<dbReference type="EMBL" id="KN823011">
    <property type="protein sequence ID" value="KIO27306.1"/>
    <property type="molecule type" value="Genomic_DNA"/>
</dbReference>
<dbReference type="AlphaFoldDB" id="A0A0C3QJL1"/>
<keyword evidence="3" id="KW-1185">Reference proteome</keyword>
<evidence type="ECO:0000313" key="3">
    <source>
        <dbReference type="Proteomes" id="UP000054248"/>
    </source>
</evidence>
<evidence type="ECO:0000313" key="2">
    <source>
        <dbReference type="EMBL" id="KIO27306.1"/>
    </source>
</evidence>